<sequence length="100" mass="11616">MKMFKRMLQSCEKKVKSYVSQKLNSFFNRKNILKTLRVCVRTILLSIVLTLCPDLNAGVKISLIIIWGSAKYQILFLIAVTMLLIPLSIYDWYKENNVSI</sequence>
<name>J8HFA9_BACCE</name>
<dbReference type="EMBL" id="AHEU01000059">
    <property type="protein sequence ID" value="EJR24590.1"/>
    <property type="molecule type" value="Genomic_DNA"/>
</dbReference>
<feature type="transmembrane region" description="Helical" evidence="1">
    <location>
        <begin position="73"/>
        <end position="93"/>
    </location>
</feature>
<protein>
    <submittedName>
        <fullName evidence="2">Uncharacterized protein</fullName>
    </submittedName>
</protein>
<dbReference type="Proteomes" id="UP000006960">
    <property type="component" value="Unassembled WGS sequence"/>
</dbReference>
<keyword evidence="1" id="KW-1133">Transmembrane helix</keyword>
<proteinExistence type="predicted"/>
<dbReference type="HOGENOM" id="CLU_2300014_0_0_9"/>
<keyword evidence="1" id="KW-0472">Membrane</keyword>
<organism evidence="2 3">
    <name type="scientific">Bacillus cereus VD048</name>
    <dbReference type="NCBI Taxonomy" id="1053226"/>
    <lineage>
        <taxon>Bacteria</taxon>
        <taxon>Bacillati</taxon>
        <taxon>Bacillota</taxon>
        <taxon>Bacilli</taxon>
        <taxon>Bacillales</taxon>
        <taxon>Bacillaceae</taxon>
        <taxon>Bacillus</taxon>
        <taxon>Bacillus cereus group</taxon>
    </lineage>
</organism>
<comment type="caution">
    <text evidence="2">The sequence shown here is derived from an EMBL/GenBank/DDBJ whole genome shotgun (WGS) entry which is preliminary data.</text>
</comment>
<dbReference type="AlphaFoldDB" id="J8HFA9"/>
<evidence type="ECO:0000256" key="1">
    <source>
        <dbReference type="SAM" id="Phobius"/>
    </source>
</evidence>
<keyword evidence="1" id="KW-0812">Transmembrane</keyword>
<evidence type="ECO:0000313" key="3">
    <source>
        <dbReference type="Proteomes" id="UP000006960"/>
    </source>
</evidence>
<accession>J8HFA9</accession>
<evidence type="ECO:0000313" key="2">
    <source>
        <dbReference type="EMBL" id="EJR24590.1"/>
    </source>
</evidence>
<gene>
    <name evidence="2" type="ORF">IIG_05921</name>
</gene>
<reference evidence="2 3" key="1">
    <citation type="submission" date="2012-04" db="EMBL/GenBank/DDBJ databases">
        <title>The Genome Sequence of Bacillus cereus VD048.</title>
        <authorList>
            <consortium name="The Broad Institute Genome Sequencing Platform"/>
            <consortium name="The Broad Institute Genome Sequencing Center for Infectious Disease"/>
            <person name="Feldgarden M."/>
            <person name="Van der Auwera G.A."/>
            <person name="Mahillon J."/>
            <person name="Duprez V."/>
            <person name="Timmery S."/>
            <person name="Mattelet C."/>
            <person name="Dierick K."/>
            <person name="Sun M."/>
            <person name="Yu Z."/>
            <person name="Zhu L."/>
            <person name="Hu X."/>
            <person name="Shank E.B."/>
            <person name="Swiecicka I."/>
            <person name="Hansen B.M."/>
            <person name="Andrup L."/>
            <person name="Young S.K."/>
            <person name="Zeng Q."/>
            <person name="Gargeya S."/>
            <person name="Fitzgerald M."/>
            <person name="Haas B."/>
            <person name="Abouelleil A."/>
            <person name="Alvarado L."/>
            <person name="Arachchi H.M."/>
            <person name="Berlin A."/>
            <person name="Chapman S.B."/>
            <person name="Goldberg J."/>
            <person name="Griggs A."/>
            <person name="Gujja S."/>
            <person name="Hansen M."/>
            <person name="Howarth C."/>
            <person name="Imamovic A."/>
            <person name="Larimer J."/>
            <person name="McCowen C."/>
            <person name="Montmayeur A."/>
            <person name="Murphy C."/>
            <person name="Neiman D."/>
            <person name="Pearson M."/>
            <person name="Priest M."/>
            <person name="Roberts A."/>
            <person name="Saif S."/>
            <person name="Shea T."/>
            <person name="Sisk P."/>
            <person name="Sykes S."/>
            <person name="Wortman J."/>
            <person name="Nusbaum C."/>
            <person name="Birren B."/>
        </authorList>
    </citation>
    <scope>NUCLEOTIDE SEQUENCE [LARGE SCALE GENOMIC DNA]</scope>
    <source>
        <strain evidence="2 3">VD048</strain>
    </source>
</reference>